<comment type="caution">
    <text evidence="1">The sequence shown here is derived from an EMBL/GenBank/DDBJ whole genome shotgun (WGS) entry which is preliminary data.</text>
</comment>
<keyword evidence="2" id="KW-1185">Reference proteome</keyword>
<dbReference type="OrthoDB" id="700890at2759"/>
<dbReference type="AlphaFoldDB" id="A0A835KSD3"/>
<proteinExistence type="predicted"/>
<gene>
    <name evidence="1" type="ORF">HU200_004418</name>
</gene>
<organism evidence="1 2">
    <name type="scientific">Digitaria exilis</name>
    <dbReference type="NCBI Taxonomy" id="1010633"/>
    <lineage>
        <taxon>Eukaryota</taxon>
        <taxon>Viridiplantae</taxon>
        <taxon>Streptophyta</taxon>
        <taxon>Embryophyta</taxon>
        <taxon>Tracheophyta</taxon>
        <taxon>Spermatophyta</taxon>
        <taxon>Magnoliopsida</taxon>
        <taxon>Liliopsida</taxon>
        <taxon>Poales</taxon>
        <taxon>Poaceae</taxon>
        <taxon>PACMAD clade</taxon>
        <taxon>Panicoideae</taxon>
        <taxon>Panicodae</taxon>
        <taxon>Paniceae</taxon>
        <taxon>Anthephorinae</taxon>
        <taxon>Digitaria</taxon>
    </lineage>
</organism>
<dbReference type="Proteomes" id="UP000636709">
    <property type="component" value="Unassembled WGS sequence"/>
</dbReference>
<accession>A0A835KSD3</accession>
<evidence type="ECO:0000313" key="2">
    <source>
        <dbReference type="Proteomes" id="UP000636709"/>
    </source>
</evidence>
<sequence length="85" mass="10158">MKVVKRLLPQDFIDYMMETPSPILDEVPEDELAKRPKFFRDAYARCKVRNDKIKAYYDALIDQYKQLGYAEDESEVTDDEEMEEK</sequence>
<dbReference type="EMBL" id="JACEFO010000302">
    <property type="protein sequence ID" value="KAF8775639.1"/>
    <property type="molecule type" value="Genomic_DNA"/>
</dbReference>
<name>A0A835KSD3_9POAL</name>
<reference evidence="1" key="1">
    <citation type="submission" date="2020-07" db="EMBL/GenBank/DDBJ databases">
        <title>Genome sequence and genetic diversity analysis of an under-domesticated orphan crop, white fonio (Digitaria exilis).</title>
        <authorList>
            <person name="Bennetzen J.L."/>
            <person name="Chen S."/>
            <person name="Ma X."/>
            <person name="Wang X."/>
            <person name="Yssel A.E.J."/>
            <person name="Chaluvadi S.R."/>
            <person name="Johnson M."/>
            <person name="Gangashetty P."/>
            <person name="Hamidou F."/>
            <person name="Sanogo M.D."/>
            <person name="Zwaenepoel A."/>
            <person name="Wallace J."/>
            <person name="Van De Peer Y."/>
            <person name="Van Deynze A."/>
        </authorList>
    </citation>
    <scope>NUCLEOTIDE SEQUENCE</scope>
    <source>
        <tissue evidence="1">Leaves</tissue>
    </source>
</reference>
<evidence type="ECO:0000313" key="1">
    <source>
        <dbReference type="EMBL" id="KAF8775639.1"/>
    </source>
</evidence>
<protein>
    <submittedName>
        <fullName evidence="1">Uncharacterized protein</fullName>
    </submittedName>
</protein>